<dbReference type="InterPro" id="IPR001381">
    <property type="entry name" value="DHquinase_I"/>
</dbReference>
<name>A0A0D1XNP5_9PEZI</name>
<dbReference type="Pfam" id="PF01487">
    <property type="entry name" value="DHquinase_I"/>
    <property type="match status" value="1"/>
</dbReference>
<sequence>MTASRTSGDVVAVITRIGYGGDVWEVRIDLVTPIPGPVADHGVPPLSYIEEQVKLLQSIGPLPLLSAMRTKSQRGKFKDDAYYEALALVPLAVKQGLAYVDVELGRPAYL</sequence>
<dbReference type="AlphaFoldDB" id="A0A0D1XNP5"/>
<dbReference type="Proteomes" id="UP000053259">
    <property type="component" value="Unassembled WGS sequence"/>
</dbReference>
<dbReference type="OrthoDB" id="204377at2759"/>
<organism evidence="1 2">
    <name type="scientific">Verruconis gallopava</name>
    <dbReference type="NCBI Taxonomy" id="253628"/>
    <lineage>
        <taxon>Eukaryota</taxon>
        <taxon>Fungi</taxon>
        <taxon>Dikarya</taxon>
        <taxon>Ascomycota</taxon>
        <taxon>Pezizomycotina</taxon>
        <taxon>Dothideomycetes</taxon>
        <taxon>Pleosporomycetidae</taxon>
        <taxon>Venturiales</taxon>
        <taxon>Sympoventuriaceae</taxon>
        <taxon>Verruconis</taxon>
    </lineage>
</organism>
<proteinExistence type="predicted"/>
<dbReference type="STRING" id="253628.A0A0D1XNP5"/>
<gene>
    <name evidence="1" type="ORF">PV09_04504</name>
</gene>
<reference evidence="1 2" key="1">
    <citation type="submission" date="2015-01" db="EMBL/GenBank/DDBJ databases">
        <title>The Genome Sequence of Ochroconis gallopava CBS43764.</title>
        <authorList>
            <consortium name="The Broad Institute Genomics Platform"/>
            <person name="Cuomo C."/>
            <person name="de Hoog S."/>
            <person name="Gorbushina A."/>
            <person name="Stielow B."/>
            <person name="Teixiera M."/>
            <person name="Abouelleil A."/>
            <person name="Chapman S.B."/>
            <person name="Priest M."/>
            <person name="Young S.K."/>
            <person name="Wortman J."/>
            <person name="Nusbaum C."/>
            <person name="Birren B."/>
        </authorList>
    </citation>
    <scope>NUCLEOTIDE SEQUENCE [LARGE SCALE GENOMIC DNA]</scope>
    <source>
        <strain evidence="1 2">CBS 43764</strain>
    </source>
</reference>
<keyword evidence="2" id="KW-1185">Reference proteome</keyword>
<accession>A0A0D1XNP5</accession>
<dbReference type="VEuPathDB" id="FungiDB:PV09_04504"/>
<dbReference type="HOGENOM" id="CLU_2172988_0_0_1"/>
<dbReference type="GeneID" id="27312477"/>
<dbReference type="InParanoid" id="A0A0D1XNP5"/>
<dbReference type="SUPFAM" id="SSF51569">
    <property type="entry name" value="Aldolase"/>
    <property type="match status" value="1"/>
</dbReference>
<dbReference type="Gene3D" id="3.20.20.70">
    <property type="entry name" value="Aldolase class I"/>
    <property type="match status" value="1"/>
</dbReference>
<dbReference type="RefSeq" id="XP_016214065.1">
    <property type="nucleotide sequence ID" value="XM_016357863.1"/>
</dbReference>
<dbReference type="EMBL" id="KN847541">
    <property type="protein sequence ID" value="KIW04196.1"/>
    <property type="molecule type" value="Genomic_DNA"/>
</dbReference>
<dbReference type="GO" id="GO:0003855">
    <property type="term" value="F:3-dehydroquinate dehydratase activity"/>
    <property type="evidence" value="ECO:0007669"/>
    <property type="project" value="InterPro"/>
</dbReference>
<protein>
    <submittedName>
        <fullName evidence="1">Uncharacterized protein</fullName>
    </submittedName>
</protein>
<evidence type="ECO:0000313" key="1">
    <source>
        <dbReference type="EMBL" id="KIW04196.1"/>
    </source>
</evidence>
<dbReference type="InterPro" id="IPR013785">
    <property type="entry name" value="Aldolase_TIM"/>
</dbReference>
<evidence type="ECO:0000313" key="2">
    <source>
        <dbReference type="Proteomes" id="UP000053259"/>
    </source>
</evidence>